<keyword evidence="1" id="KW-0802">TPR repeat</keyword>
<accession>A0ABW0QM82</accession>
<evidence type="ECO:0000313" key="2">
    <source>
        <dbReference type="EMBL" id="MFC5526071.1"/>
    </source>
</evidence>
<dbReference type="Gene3D" id="1.25.40.10">
    <property type="entry name" value="Tetratricopeptide repeat domain"/>
    <property type="match status" value="1"/>
</dbReference>
<dbReference type="Proteomes" id="UP001596114">
    <property type="component" value="Unassembled WGS sequence"/>
</dbReference>
<dbReference type="PROSITE" id="PS50005">
    <property type="entry name" value="TPR"/>
    <property type="match status" value="1"/>
</dbReference>
<reference evidence="3" key="1">
    <citation type="journal article" date="2019" name="Int. J. Syst. Evol. Microbiol.">
        <title>The Global Catalogue of Microorganisms (GCM) 10K type strain sequencing project: providing services to taxonomists for standard genome sequencing and annotation.</title>
        <authorList>
            <consortium name="The Broad Institute Genomics Platform"/>
            <consortium name="The Broad Institute Genome Sequencing Center for Infectious Disease"/>
            <person name="Wu L."/>
            <person name="Ma J."/>
        </authorList>
    </citation>
    <scope>NUCLEOTIDE SEQUENCE [LARGE SCALE GENOMIC DNA]</scope>
    <source>
        <strain evidence="3">CGMCC 1.16619</strain>
    </source>
</reference>
<gene>
    <name evidence="2" type="ORF">ACFPPA_09980</name>
</gene>
<dbReference type="InterPro" id="IPR011990">
    <property type="entry name" value="TPR-like_helical_dom_sf"/>
</dbReference>
<sequence>MGSGPRGLLIAAIVLLGIGEFAWGWHSVMARLVATRQATAVPHRPPPLPAAKAHLFTRDEANAFLARAKKAEAIADPLQRCLAYPDPPGSHWSPDAVAAFCRYYRLPVITFAEAQQLIQSGHAAELDHRLAAALQAQMTEPGSKGLLDRIYREAFRNGSFDIRPTLDAWMRESPNSAFAYAASGVAYESMAGDARGGAYMADTPQSNVDSMDKLLGQADRDLRRAIALNPQMTPAYVAMINAGGLGLGTSYAEDAARRGLAVAPDDYAIYSILMWAKQPKWGGSIGAMRQLADQAQAHAKENPLLELLQSEAPYYEASNCDCDRDTELAAYPPALDQLASTNDLAAAGHAADGTPRVETSLIYLSEALRFEPTRDNERLHRAFDLVDFDEAAWAVAEANRLITASPRNEDAFKVRGHAYEAMNDYVHAEQDFRAALALDPHDLWTLTQLGDMFVNWTHEWDKGWAIADRMIRDQPENPYGWFLRATIQERQPRAGLKDTVDYFEAHFGSDPQMREQAVRMRAALILQTHSGSKVLAAKGQSTAGKSVAASQ</sequence>
<comment type="caution">
    <text evidence="2">The sequence shown here is derived from an EMBL/GenBank/DDBJ whole genome shotgun (WGS) entry which is preliminary data.</text>
</comment>
<evidence type="ECO:0000256" key="1">
    <source>
        <dbReference type="PROSITE-ProRule" id="PRU00339"/>
    </source>
</evidence>
<evidence type="ECO:0000313" key="3">
    <source>
        <dbReference type="Proteomes" id="UP001596114"/>
    </source>
</evidence>
<dbReference type="EMBL" id="JBHSNF010000002">
    <property type="protein sequence ID" value="MFC5526071.1"/>
    <property type="molecule type" value="Genomic_DNA"/>
</dbReference>
<dbReference type="InterPro" id="IPR019734">
    <property type="entry name" value="TPR_rpt"/>
</dbReference>
<dbReference type="SUPFAM" id="SSF48452">
    <property type="entry name" value="TPR-like"/>
    <property type="match status" value="1"/>
</dbReference>
<dbReference type="RefSeq" id="WP_377319618.1">
    <property type="nucleotide sequence ID" value="NZ_JBHSNF010000002.1"/>
</dbReference>
<protein>
    <recommendedName>
        <fullName evidence="4">DUF4034 domain-containing protein</fullName>
    </recommendedName>
</protein>
<keyword evidence="3" id="KW-1185">Reference proteome</keyword>
<name>A0ABW0QM82_9GAMM</name>
<proteinExistence type="predicted"/>
<dbReference type="SMART" id="SM00028">
    <property type="entry name" value="TPR"/>
    <property type="match status" value="1"/>
</dbReference>
<evidence type="ECO:0008006" key="4">
    <source>
        <dbReference type="Google" id="ProtNLM"/>
    </source>
</evidence>
<feature type="repeat" description="TPR" evidence="1">
    <location>
        <begin position="409"/>
        <end position="442"/>
    </location>
</feature>
<organism evidence="2 3">
    <name type="scientific">Rhodanobacter ginsengisoli</name>
    <dbReference type="NCBI Taxonomy" id="418646"/>
    <lineage>
        <taxon>Bacteria</taxon>
        <taxon>Pseudomonadati</taxon>
        <taxon>Pseudomonadota</taxon>
        <taxon>Gammaproteobacteria</taxon>
        <taxon>Lysobacterales</taxon>
        <taxon>Rhodanobacteraceae</taxon>
        <taxon>Rhodanobacter</taxon>
    </lineage>
</organism>